<dbReference type="GO" id="GO:0006431">
    <property type="term" value="P:methionyl-tRNA aminoacylation"/>
    <property type="evidence" value="ECO:0007669"/>
    <property type="project" value="UniProtKB-UniRule"/>
</dbReference>
<dbReference type="InterPro" id="IPR013155">
    <property type="entry name" value="M/V/L/I-tRNA-synth_anticd-bd"/>
</dbReference>
<dbReference type="PROSITE" id="PS00178">
    <property type="entry name" value="AA_TRNA_LIGASE_I"/>
    <property type="match status" value="1"/>
</dbReference>
<evidence type="ECO:0000256" key="12">
    <source>
        <dbReference type="ARBA" id="ARBA00047364"/>
    </source>
</evidence>
<dbReference type="Pfam" id="PF09334">
    <property type="entry name" value="tRNA-synt_1g"/>
    <property type="match status" value="1"/>
</dbReference>
<comment type="catalytic activity">
    <reaction evidence="12 13">
        <text>tRNA(Met) + L-methionine + ATP = L-methionyl-tRNA(Met) + AMP + diphosphate</text>
        <dbReference type="Rhea" id="RHEA:13481"/>
        <dbReference type="Rhea" id="RHEA-COMP:9667"/>
        <dbReference type="Rhea" id="RHEA-COMP:9698"/>
        <dbReference type="ChEBI" id="CHEBI:30616"/>
        <dbReference type="ChEBI" id="CHEBI:33019"/>
        <dbReference type="ChEBI" id="CHEBI:57844"/>
        <dbReference type="ChEBI" id="CHEBI:78442"/>
        <dbReference type="ChEBI" id="CHEBI:78530"/>
        <dbReference type="ChEBI" id="CHEBI:456215"/>
        <dbReference type="EC" id="6.1.1.10"/>
    </reaction>
</comment>
<dbReference type="InterPro" id="IPR023457">
    <property type="entry name" value="Met-tRNA_synth_2"/>
</dbReference>
<dbReference type="Gene3D" id="1.10.730.10">
    <property type="entry name" value="Isoleucyl-tRNA Synthetase, Domain 1"/>
    <property type="match status" value="1"/>
</dbReference>
<evidence type="ECO:0000313" key="16">
    <source>
        <dbReference type="Proteomes" id="UP000070355"/>
    </source>
</evidence>
<dbReference type="NCBIfam" id="NF008900">
    <property type="entry name" value="PRK12267.1"/>
    <property type="match status" value="1"/>
</dbReference>
<keyword evidence="7 13" id="KW-0547">Nucleotide-binding</keyword>
<dbReference type="STRING" id="1379.HMPREF3186_01264"/>
<dbReference type="SUPFAM" id="SSF50249">
    <property type="entry name" value="Nucleic acid-binding proteins"/>
    <property type="match status" value="1"/>
</dbReference>
<protein>
    <recommendedName>
        <fullName evidence="13">Methionine--tRNA ligase</fullName>
        <ecNumber evidence="13">6.1.1.10</ecNumber>
    </recommendedName>
    <alternativeName>
        <fullName evidence="13">Methionyl-tRNA synthetase</fullName>
        <shortName evidence="13">MetRS</shortName>
    </alternativeName>
</protein>
<dbReference type="PATRIC" id="fig|1379.3.peg.1244"/>
<dbReference type="Pfam" id="PF01588">
    <property type="entry name" value="tRNA_bind"/>
    <property type="match status" value="1"/>
</dbReference>
<gene>
    <name evidence="13" type="primary">metG</name>
    <name evidence="15" type="ORF">HMPREF3186_01264</name>
</gene>
<dbReference type="FunFam" id="2.40.50.140:FF:000042">
    <property type="entry name" value="Methionine--tRNA ligase"/>
    <property type="match status" value="1"/>
</dbReference>
<comment type="caution">
    <text evidence="13">Lacks conserved residue(s) required for the propagation of feature annotation.</text>
</comment>
<keyword evidence="8 13" id="KW-0067">ATP-binding</keyword>
<dbReference type="AlphaFoldDB" id="A0A133ZUK2"/>
<evidence type="ECO:0000256" key="7">
    <source>
        <dbReference type="ARBA" id="ARBA00022741"/>
    </source>
</evidence>
<evidence type="ECO:0000256" key="4">
    <source>
        <dbReference type="ARBA" id="ARBA00022490"/>
    </source>
</evidence>
<evidence type="ECO:0000256" key="2">
    <source>
        <dbReference type="ARBA" id="ARBA00004496"/>
    </source>
</evidence>
<evidence type="ECO:0000259" key="14">
    <source>
        <dbReference type="PROSITE" id="PS50886"/>
    </source>
</evidence>
<dbReference type="PANTHER" id="PTHR43326">
    <property type="entry name" value="METHIONYL-TRNA SYNTHETASE"/>
    <property type="match status" value="1"/>
</dbReference>
<proteinExistence type="inferred from homology"/>
<dbReference type="InterPro" id="IPR009080">
    <property type="entry name" value="tRNAsynth_Ia_anticodon-bd"/>
</dbReference>
<dbReference type="FunFam" id="1.10.730.10:FF:000026">
    <property type="entry name" value="Methionine--tRNA ligase"/>
    <property type="match status" value="1"/>
</dbReference>
<keyword evidence="10 13" id="KW-0648">Protein biosynthesis</keyword>
<dbReference type="InterPro" id="IPR041872">
    <property type="entry name" value="Anticodon_Met"/>
</dbReference>
<keyword evidence="11 13" id="KW-0030">Aminoacyl-tRNA synthetase</keyword>
<dbReference type="InterPro" id="IPR014729">
    <property type="entry name" value="Rossmann-like_a/b/a_fold"/>
</dbReference>
<name>A0A133ZUK2_9BACL</name>
<dbReference type="CDD" id="cd00814">
    <property type="entry name" value="MetRS_core"/>
    <property type="match status" value="1"/>
</dbReference>
<feature type="domain" description="TRNA-binding" evidence="14">
    <location>
        <begin position="566"/>
        <end position="666"/>
    </location>
</feature>
<reference evidence="16" key="1">
    <citation type="submission" date="2016-01" db="EMBL/GenBank/DDBJ databases">
        <authorList>
            <person name="Mitreva M."/>
            <person name="Pepin K.H."/>
            <person name="Mihindukulasuriya K.A."/>
            <person name="Fulton R."/>
            <person name="Fronick C."/>
            <person name="O'Laughlin M."/>
            <person name="Miner T."/>
            <person name="Herter B."/>
            <person name="Rosa B.A."/>
            <person name="Cordes M."/>
            <person name="Tomlinson C."/>
            <person name="Wollam A."/>
            <person name="Palsikar V.B."/>
            <person name="Mardis E.R."/>
            <person name="Wilson R.K."/>
        </authorList>
    </citation>
    <scope>NUCLEOTIDE SEQUENCE [LARGE SCALE GENOMIC DNA]</scope>
    <source>
        <strain evidence="16">DNF01167</strain>
    </source>
</reference>
<dbReference type="SUPFAM" id="SSF47323">
    <property type="entry name" value="Anticodon-binding domain of a subclass of class I aminoacyl-tRNA synthetases"/>
    <property type="match status" value="1"/>
</dbReference>
<keyword evidence="4 13" id="KW-0963">Cytoplasm</keyword>
<dbReference type="HAMAP" id="MF_01228">
    <property type="entry name" value="Met_tRNA_synth_type2"/>
    <property type="match status" value="1"/>
</dbReference>
<dbReference type="InterPro" id="IPR015413">
    <property type="entry name" value="Methionyl/Leucyl_tRNA_Synth"/>
</dbReference>
<dbReference type="InterPro" id="IPR001412">
    <property type="entry name" value="aa-tRNA-synth_I_CS"/>
</dbReference>
<dbReference type="SUPFAM" id="SSF52374">
    <property type="entry name" value="Nucleotidylyl transferase"/>
    <property type="match status" value="1"/>
</dbReference>
<comment type="caution">
    <text evidence="15">The sequence shown here is derived from an EMBL/GenBank/DDBJ whole genome shotgun (WGS) entry which is preliminary data.</text>
</comment>
<dbReference type="GO" id="GO:0004825">
    <property type="term" value="F:methionine-tRNA ligase activity"/>
    <property type="evidence" value="ECO:0007669"/>
    <property type="project" value="UniProtKB-UniRule"/>
</dbReference>
<dbReference type="OrthoDB" id="9810191at2"/>
<comment type="similarity">
    <text evidence="13">Belongs to the class-I aminoacyl-tRNA synthetase family. MetG type 2B subfamily.</text>
</comment>
<keyword evidence="9 13" id="KW-0694">RNA-binding</keyword>
<evidence type="ECO:0000256" key="11">
    <source>
        <dbReference type="ARBA" id="ARBA00023146"/>
    </source>
</evidence>
<dbReference type="EC" id="6.1.1.10" evidence="13"/>
<dbReference type="PROSITE" id="PS51257">
    <property type="entry name" value="PROKAR_LIPOPROTEIN"/>
    <property type="match status" value="1"/>
</dbReference>
<dbReference type="CDD" id="cd07957">
    <property type="entry name" value="Anticodon_Ia_Met"/>
    <property type="match status" value="1"/>
</dbReference>
<dbReference type="GO" id="GO:0000049">
    <property type="term" value="F:tRNA binding"/>
    <property type="evidence" value="ECO:0007669"/>
    <property type="project" value="UniProtKB-UniRule"/>
</dbReference>
<dbReference type="InterPro" id="IPR033911">
    <property type="entry name" value="MetRS_core"/>
</dbReference>
<feature type="short sequence motif" description="'HIGH' region" evidence="13">
    <location>
        <begin position="13"/>
        <end position="23"/>
    </location>
</feature>
<dbReference type="InterPro" id="IPR004495">
    <property type="entry name" value="Met-tRNA-synth_bsu_C"/>
</dbReference>
<dbReference type="FunFam" id="2.170.220.10:FF:000002">
    <property type="entry name" value="Methionine--tRNA ligase"/>
    <property type="match status" value="1"/>
</dbReference>
<dbReference type="NCBIfam" id="TIGR00398">
    <property type="entry name" value="metG"/>
    <property type="match status" value="1"/>
</dbReference>
<accession>A0A133ZUK2</accession>
<evidence type="ECO:0000313" key="15">
    <source>
        <dbReference type="EMBL" id="KXB59109.1"/>
    </source>
</evidence>
<dbReference type="Gene3D" id="3.40.50.620">
    <property type="entry name" value="HUPs"/>
    <property type="match status" value="1"/>
</dbReference>
<sequence length="666" mass="76450">MTKKTFYVTTPIYYPSGNLHIGHAYTTVACDALTRYKKLSGYDIYFLTGTDEHGQKIQQKAQEKGISEQAYVDEMIKDIKKLWEAMDINYSKFIRTTDDYHETAVAEIFDRLVEKGDIYLGEYKGWYSISDEEYFTETQLQEVFRDEEGNMIGGIAPSGNEVKLVSEECYFFKMSKYADRLVKYYDEHPEFILPESRKNEMLNNFIKPGLEDLAVTRTTFDWGVKVKSNPKHVVYVWIDALVNYITALGYATGESEELFNKYWPADVQVVGKEIVRFHVIYWPILLMALDLPLPKKIFAHGWLLMKDGKMSKSKGNVVDPYMLIERYGLDSARYYLLREVPFGQDGIFTPESFIDRINSDLSNDLGNLLNRTISMINKYCGGVIPKFVKPTTEFDKELIALSKEVIAEYEEYMENMQFSKALESVWKFISRTNKYIDQTTPWILAKDEENQPELDKVMNYLAESLRIATILIAPALTKAPVEIAKQLGIREDLLVFESAKTFGVFDGTVKVVEKPTPIFPRFDKEVEVEYIKEQMSPKALENLETESKEENEDTYVELAEEITIDKFFETSLRVAEVLECEKVKKSSKLLKFKLDLGNHQRQIVSGIAKYYDPAELVGKKVAVVANLKPVKLCGELSEGMILSAEKDGILRVVEINAEIPNGAEIR</sequence>
<organism evidence="15 16">
    <name type="scientific">Gemella haemolysans</name>
    <dbReference type="NCBI Taxonomy" id="1379"/>
    <lineage>
        <taxon>Bacteria</taxon>
        <taxon>Bacillati</taxon>
        <taxon>Bacillota</taxon>
        <taxon>Bacilli</taxon>
        <taxon>Bacillales</taxon>
        <taxon>Gemellaceae</taxon>
        <taxon>Gemella</taxon>
    </lineage>
</organism>
<dbReference type="EMBL" id="LSDC01000079">
    <property type="protein sequence ID" value="KXB59109.1"/>
    <property type="molecule type" value="Genomic_DNA"/>
</dbReference>
<dbReference type="InterPro" id="IPR012340">
    <property type="entry name" value="NA-bd_OB-fold"/>
</dbReference>
<evidence type="ECO:0000256" key="10">
    <source>
        <dbReference type="ARBA" id="ARBA00022917"/>
    </source>
</evidence>
<dbReference type="Pfam" id="PF08264">
    <property type="entry name" value="Anticodon_1"/>
    <property type="match status" value="1"/>
</dbReference>
<evidence type="ECO:0000256" key="9">
    <source>
        <dbReference type="ARBA" id="ARBA00022884"/>
    </source>
</evidence>
<evidence type="ECO:0000256" key="8">
    <source>
        <dbReference type="ARBA" id="ARBA00022840"/>
    </source>
</evidence>
<comment type="function">
    <text evidence="1 13">Is required not only for elongation of protein synthesis but also for the initiation of all mRNA translation through initiator tRNA(fMet) aminoacylation.</text>
</comment>
<evidence type="ECO:0000256" key="6">
    <source>
        <dbReference type="ARBA" id="ARBA00022598"/>
    </source>
</evidence>
<dbReference type="CDD" id="cd02800">
    <property type="entry name" value="tRNA_bind_EcMetRS_like"/>
    <property type="match status" value="1"/>
</dbReference>
<evidence type="ECO:0000256" key="13">
    <source>
        <dbReference type="HAMAP-Rule" id="MF_01228"/>
    </source>
</evidence>
<evidence type="ECO:0000256" key="1">
    <source>
        <dbReference type="ARBA" id="ARBA00003314"/>
    </source>
</evidence>
<dbReference type="PRINTS" id="PR01041">
    <property type="entry name" value="TRNASYNTHMET"/>
</dbReference>
<keyword evidence="5 13" id="KW-0820">tRNA-binding</keyword>
<dbReference type="InterPro" id="IPR014758">
    <property type="entry name" value="Met-tRNA_synth"/>
</dbReference>
<comment type="subcellular location">
    <subcellularLocation>
        <location evidence="2 13">Cytoplasm</location>
    </subcellularLocation>
</comment>
<evidence type="ECO:0000256" key="5">
    <source>
        <dbReference type="ARBA" id="ARBA00022555"/>
    </source>
</evidence>
<dbReference type="InterPro" id="IPR002547">
    <property type="entry name" value="tRNA-bd_dom"/>
</dbReference>
<evidence type="ECO:0000256" key="3">
    <source>
        <dbReference type="ARBA" id="ARBA00011738"/>
    </source>
</evidence>
<keyword evidence="6 13" id="KW-0436">Ligase</keyword>
<dbReference type="Proteomes" id="UP000070355">
    <property type="component" value="Unassembled WGS sequence"/>
</dbReference>
<dbReference type="GO" id="GO:0005737">
    <property type="term" value="C:cytoplasm"/>
    <property type="evidence" value="ECO:0007669"/>
    <property type="project" value="UniProtKB-SubCell"/>
</dbReference>
<dbReference type="PANTHER" id="PTHR43326:SF1">
    <property type="entry name" value="METHIONINE--TRNA LIGASE, MITOCHONDRIAL"/>
    <property type="match status" value="1"/>
</dbReference>
<dbReference type="NCBIfam" id="TIGR00399">
    <property type="entry name" value="metG_C_term"/>
    <property type="match status" value="1"/>
</dbReference>
<dbReference type="PROSITE" id="PS50886">
    <property type="entry name" value="TRBD"/>
    <property type="match status" value="1"/>
</dbReference>
<dbReference type="RefSeq" id="WP_060914386.1">
    <property type="nucleotide sequence ID" value="NZ_KQ959968.1"/>
</dbReference>
<dbReference type="GO" id="GO:0005524">
    <property type="term" value="F:ATP binding"/>
    <property type="evidence" value="ECO:0007669"/>
    <property type="project" value="UniProtKB-UniRule"/>
</dbReference>
<dbReference type="Gene3D" id="2.40.50.140">
    <property type="entry name" value="Nucleic acid-binding proteins"/>
    <property type="match status" value="1"/>
</dbReference>
<dbReference type="Gene3D" id="2.170.220.10">
    <property type="match status" value="1"/>
</dbReference>
<comment type="subunit">
    <text evidence="3 13">Homodimer.</text>
</comment>
<feature type="short sequence motif" description="'KMSKS' region" evidence="13">
    <location>
        <begin position="309"/>
        <end position="313"/>
    </location>
</feature>